<organism evidence="4 5">
    <name type="scientific">Komagataella pastoris</name>
    <name type="common">Yeast</name>
    <name type="synonym">Pichia pastoris</name>
    <dbReference type="NCBI Taxonomy" id="4922"/>
    <lineage>
        <taxon>Eukaryota</taxon>
        <taxon>Fungi</taxon>
        <taxon>Dikarya</taxon>
        <taxon>Ascomycota</taxon>
        <taxon>Saccharomycotina</taxon>
        <taxon>Pichiomycetes</taxon>
        <taxon>Pichiales</taxon>
        <taxon>Pichiaceae</taxon>
        <taxon>Komagataella</taxon>
    </lineage>
</organism>
<evidence type="ECO:0000313" key="4">
    <source>
        <dbReference type="EMBL" id="ANZ73650.1"/>
    </source>
</evidence>
<evidence type="ECO:0000256" key="1">
    <source>
        <dbReference type="ARBA" id="ARBA00007818"/>
    </source>
</evidence>
<evidence type="ECO:0000313" key="5">
    <source>
        <dbReference type="Proteomes" id="UP000094565"/>
    </source>
</evidence>
<protein>
    <submittedName>
        <fullName evidence="4">BA75_00684T0</fullName>
    </submittedName>
</protein>
<dbReference type="GO" id="GO:0008270">
    <property type="term" value="F:zinc ion binding"/>
    <property type="evidence" value="ECO:0007669"/>
    <property type="project" value="TreeGrafter"/>
</dbReference>
<dbReference type="OrthoDB" id="10248838at2759"/>
<keyword evidence="5" id="KW-1185">Reference proteome</keyword>
<comment type="similarity">
    <text evidence="1">Belongs to the UPF0587 family.</text>
</comment>
<dbReference type="EMBL" id="CP014584">
    <property type="protein sequence ID" value="ANZ73650.1"/>
    <property type="molecule type" value="Genomic_DNA"/>
</dbReference>
<reference evidence="4 5" key="1">
    <citation type="submission" date="2016-02" db="EMBL/GenBank/DDBJ databases">
        <title>Comparative genomic and transcriptomic foundation for Pichia pastoris.</title>
        <authorList>
            <person name="Love K.R."/>
            <person name="Shah K.A."/>
            <person name="Whittaker C.A."/>
            <person name="Wu J."/>
            <person name="Bartlett M.C."/>
            <person name="Ma D."/>
            <person name="Leeson R.L."/>
            <person name="Priest M."/>
            <person name="Young S.K."/>
            <person name="Love J.C."/>
        </authorList>
    </citation>
    <scope>NUCLEOTIDE SEQUENCE [LARGE SCALE GENOMIC DNA]</scope>
    <source>
        <strain evidence="4 5">ATCC 28485</strain>
    </source>
</reference>
<dbReference type="PANTHER" id="PTHR12857:SF0">
    <property type="entry name" value="CXXC MOTIF CONTAINING ZINC BINDING PROTEIN"/>
    <property type="match status" value="1"/>
</dbReference>
<evidence type="ECO:0000256" key="3">
    <source>
        <dbReference type="ARBA" id="ARBA00022833"/>
    </source>
</evidence>
<gene>
    <name evidence="4" type="primary">YCR090C</name>
    <name evidence="4" type="ORF">ATY40_BA7500684</name>
</gene>
<dbReference type="Pfam" id="PF05907">
    <property type="entry name" value="CXXC_Zn-b_euk"/>
    <property type="match status" value="1"/>
</dbReference>
<sequence length="155" mass="17648">MKLQVQAELNEISEFFPLDTPESPFEYVFKIQCTSCREIHEKEVSINTIEKHDISGSRGEASFVFKCKVCKRESSTTIQRTKYNLTLEDESKFVDILDIDSRGLQLVEFIPVGEFVGVGASGTKFSVELEDGEWYDYDDNAGTEVSVTNVRWNLV</sequence>
<dbReference type="Proteomes" id="UP000094565">
    <property type="component" value="Chromosome 1"/>
</dbReference>
<name>A0A1B2J6R0_PICPA</name>
<keyword evidence="3" id="KW-0862">Zinc</keyword>
<evidence type="ECO:0000256" key="2">
    <source>
        <dbReference type="ARBA" id="ARBA00022723"/>
    </source>
</evidence>
<accession>A0A1B2J6R0</accession>
<dbReference type="AlphaFoldDB" id="A0A1B2J6R0"/>
<dbReference type="InterPro" id="IPR008584">
    <property type="entry name" value="CXXC_Zn-binding_euk"/>
</dbReference>
<keyword evidence="2" id="KW-0479">Metal-binding</keyword>
<proteinExistence type="inferred from homology"/>
<dbReference type="SUPFAM" id="SSF141678">
    <property type="entry name" value="MAL13P1.257-like"/>
    <property type="match status" value="1"/>
</dbReference>
<dbReference type="PANTHER" id="PTHR12857">
    <property type="entry name" value="CXXC MOTIF CONTAINING ZINC BINDING PROTEIN"/>
    <property type="match status" value="1"/>
</dbReference>